<gene>
    <name evidence="2" type="ORF">RXV79_16455</name>
</gene>
<feature type="region of interest" description="Disordered" evidence="1">
    <location>
        <begin position="146"/>
        <end position="168"/>
    </location>
</feature>
<organism evidence="2 3">
    <name type="scientific">Piscinibacter gummiphilus</name>
    <dbReference type="NCBI Taxonomy" id="946333"/>
    <lineage>
        <taxon>Bacteria</taxon>
        <taxon>Pseudomonadati</taxon>
        <taxon>Pseudomonadota</taxon>
        <taxon>Betaproteobacteria</taxon>
        <taxon>Burkholderiales</taxon>
        <taxon>Sphaerotilaceae</taxon>
        <taxon>Piscinibacter</taxon>
    </lineage>
</organism>
<dbReference type="EMBL" id="CP136336">
    <property type="protein sequence ID" value="WOB06515.1"/>
    <property type="molecule type" value="Genomic_DNA"/>
</dbReference>
<protein>
    <recommendedName>
        <fullName evidence="4">Peptidase C39-like domain-containing protein</fullName>
    </recommendedName>
</protein>
<proteinExistence type="predicted"/>
<evidence type="ECO:0000313" key="2">
    <source>
        <dbReference type="EMBL" id="WOB06515.1"/>
    </source>
</evidence>
<name>A0ABZ0CNH5_9BURK</name>
<evidence type="ECO:0008006" key="4">
    <source>
        <dbReference type="Google" id="ProtNLM"/>
    </source>
</evidence>
<dbReference type="RefSeq" id="WP_316698992.1">
    <property type="nucleotide sequence ID" value="NZ_CP136336.1"/>
</dbReference>
<keyword evidence="3" id="KW-1185">Reference proteome</keyword>
<evidence type="ECO:0000256" key="1">
    <source>
        <dbReference type="SAM" id="MobiDB-lite"/>
    </source>
</evidence>
<accession>A0ABZ0CNH5</accession>
<dbReference type="Proteomes" id="UP001303946">
    <property type="component" value="Chromosome"/>
</dbReference>
<evidence type="ECO:0000313" key="3">
    <source>
        <dbReference type="Proteomes" id="UP001303946"/>
    </source>
</evidence>
<sequence length="310" mass="34081">MSLYQINHDINRKLWCGPGAIALVTGLPTSLIYAHADAERRSRGGKRGVQGMYNSELWAVLRACGFRVTEVYNSRGEQPTLKQFARDKASLFAARPIIVHVGDHYGVLIGRRYADNQTRDPIYVGDCTYLRSRVCAAWAVERIGKPLPAPEKPAPKPRDTTSARARSKAQALAKKHGIEIEREAKDAFWVTCPALADDDPLEGSHFAFDWVEILRKVEAYVEHLTNGYLEAVTAPPAPPPPACPATTAAAVAFVLEQDGAQSPMDIACDLSIRYGVPVTEKQVRGAAISLIQRGAARWFRNKLKPTEAHA</sequence>
<reference evidence="2 3" key="1">
    <citation type="submission" date="2023-10" db="EMBL/GenBank/DDBJ databases">
        <title>Bacteria for the degradation of biodegradable plastic PBAT(Polybutylene adipate terephthalate).</title>
        <authorList>
            <person name="Weon H.-Y."/>
            <person name="Yeon J."/>
        </authorList>
    </citation>
    <scope>NUCLEOTIDE SEQUENCE [LARGE SCALE GENOMIC DNA]</scope>
    <source>
        <strain evidence="2 3">SBD 7-3</strain>
    </source>
</reference>